<gene>
    <name evidence="3" type="ORF">Q8A49_19980</name>
</gene>
<feature type="transmembrane region" description="Helical" evidence="2">
    <location>
        <begin position="164"/>
        <end position="183"/>
    </location>
</feature>
<organism evidence="3 4">
    <name type="scientific">Nocardiopsis tropica</name>
    <dbReference type="NCBI Taxonomy" id="109330"/>
    <lineage>
        <taxon>Bacteria</taxon>
        <taxon>Bacillati</taxon>
        <taxon>Actinomycetota</taxon>
        <taxon>Actinomycetes</taxon>
        <taxon>Streptosporangiales</taxon>
        <taxon>Nocardiopsidaceae</taxon>
        <taxon>Nocardiopsis</taxon>
    </lineage>
</organism>
<evidence type="ECO:0000313" key="3">
    <source>
        <dbReference type="EMBL" id="MEE2052785.1"/>
    </source>
</evidence>
<protein>
    <submittedName>
        <fullName evidence="3">Uncharacterized protein</fullName>
    </submittedName>
</protein>
<keyword evidence="2" id="KW-0472">Membrane</keyword>
<feature type="transmembrane region" description="Helical" evidence="2">
    <location>
        <begin position="195"/>
        <end position="216"/>
    </location>
</feature>
<feature type="transmembrane region" description="Helical" evidence="2">
    <location>
        <begin position="36"/>
        <end position="57"/>
    </location>
</feature>
<accession>A0ABU7KU04</accession>
<dbReference type="Proteomes" id="UP001348641">
    <property type="component" value="Unassembled WGS sequence"/>
</dbReference>
<dbReference type="EMBL" id="JAUUCC010000054">
    <property type="protein sequence ID" value="MEE2052785.1"/>
    <property type="molecule type" value="Genomic_DNA"/>
</dbReference>
<feature type="transmembrane region" description="Helical" evidence="2">
    <location>
        <begin position="77"/>
        <end position="103"/>
    </location>
</feature>
<proteinExistence type="predicted"/>
<name>A0ABU7KU04_9ACTN</name>
<feature type="region of interest" description="Disordered" evidence="1">
    <location>
        <begin position="1"/>
        <end position="21"/>
    </location>
</feature>
<sequence>MHHPPHPPPSAQPGRVPPRTAGSYARAYRRRRVTGFVLLGAALAVMAGNFATVVVAAEAEGPFGLLRGVAWARSVHAWADTVGVLALVTVPPLMGSALVYTMVNHWPPPDRLPPWTAPEDLRPAQALVRHGLISSDARTNQVARAVSDATVAHASFLPPPFRSALVTVSVASTALMLAVGLYVTARALLEEDLNGLATGVHTVLMFTGFLCLLPLASARQARARRYLALYDAAHRRAGRYG</sequence>
<evidence type="ECO:0000256" key="1">
    <source>
        <dbReference type="SAM" id="MobiDB-lite"/>
    </source>
</evidence>
<comment type="caution">
    <text evidence="3">The sequence shown here is derived from an EMBL/GenBank/DDBJ whole genome shotgun (WGS) entry which is preliminary data.</text>
</comment>
<feature type="compositionally biased region" description="Pro residues" evidence="1">
    <location>
        <begin position="1"/>
        <end position="11"/>
    </location>
</feature>
<dbReference type="RefSeq" id="WP_330159786.1">
    <property type="nucleotide sequence ID" value="NZ_BAAAJA010000005.1"/>
</dbReference>
<evidence type="ECO:0000256" key="2">
    <source>
        <dbReference type="SAM" id="Phobius"/>
    </source>
</evidence>
<evidence type="ECO:0000313" key="4">
    <source>
        <dbReference type="Proteomes" id="UP001348641"/>
    </source>
</evidence>
<keyword evidence="2" id="KW-0812">Transmembrane</keyword>
<reference evidence="3 4" key="1">
    <citation type="submission" date="2023-07" db="EMBL/GenBank/DDBJ databases">
        <authorList>
            <person name="Girao M."/>
            <person name="Carvalho M.F."/>
        </authorList>
    </citation>
    <scope>NUCLEOTIDE SEQUENCE [LARGE SCALE GENOMIC DNA]</scope>
    <source>
        <strain evidence="3 4">66/93</strain>
    </source>
</reference>
<keyword evidence="2" id="KW-1133">Transmembrane helix</keyword>